<dbReference type="EMBL" id="PJRP01000006">
    <property type="protein sequence ID" value="PLP99824.1"/>
    <property type="molecule type" value="Genomic_DNA"/>
</dbReference>
<dbReference type="CDD" id="cd07990">
    <property type="entry name" value="LPLAT_LCLAT1-like"/>
    <property type="match status" value="1"/>
</dbReference>
<proteinExistence type="predicted"/>
<dbReference type="InterPro" id="IPR002123">
    <property type="entry name" value="Plipid/glycerol_acylTrfase"/>
</dbReference>
<feature type="compositionally biased region" description="Low complexity" evidence="1">
    <location>
        <begin position="1"/>
        <end position="29"/>
    </location>
</feature>
<keyword evidence="2" id="KW-0812">Transmembrane</keyword>
<comment type="caution">
    <text evidence="4">The sequence shown here is derived from an EMBL/GenBank/DDBJ whole genome shotgun (WGS) entry which is preliminary data.</text>
</comment>
<dbReference type="Proteomes" id="UP000234341">
    <property type="component" value="Unassembled WGS sequence"/>
</dbReference>
<feature type="region of interest" description="Disordered" evidence="1">
    <location>
        <begin position="1"/>
        <end position="44"/>
    </location>
</feature>
<evidence type="ECO:0000313" key="5">
    <source>
        <dbReference type="Proteomes" id="UP000234341"/>
    </source>
</evidence>
<dbReference type="PANTHER" id="PTHR10983">
    <property type="entry name" value="1-ACYLGLYCEROL-3-PHOSPHATE ACYLTRANSFERASE-RELATED"/>
    <property type="match status" value="1"/>
</dbReference>
<evidence type="ECO:0000313" key="4">
    <source>
        <dbReference type="EMBL" id="PLP99824.1"/>
    </source>
</evidence>
<dbReference type="NCBIfam" id="NF010621">
    <property type="entry name" value="PRK14014.1"/>
    <property type="match status" value="1"/>
</dbReference>
<dbReference type="RefSeq" id="WP_101682399.1">
    <property type="nucleotide sequence ID" value="NZ_PJRP01000006.1"/>
</dbReference>
<feature type="transmembrane region" description="Helical" evidence="2">
    <location>
        <begin position="54"/>
        <end position="76"/>
    </location>
</feature>
<dbReference type="PANTHER" id="PTHR10983:SF16">
    <property type="entry name" value="LYSOCARDIOLIPIN ACYLTRANSFERASE 1"/>
    <property type="match status" value="1"/>
</dbReference>
<keyword evidence="2" id="KW-0472">Membrane</keyword>
<keyword evidence="4" id="KW-0012">Acyltransferase</keyword>
<dbReference type="Pfam" id="PF01553">
    <property type="entry name" value="Acyltransferase"/>
    <property type="match status" value="1"/>
</dbReference>
<evidence type="ECO:0000256" key="1">
    <source>
        <dbReference type="SAM" id="MobiDB-lite"/>
    </source>
</evidence>
<organism evidence="4 5">
    <name type="scientific">Cupriavidus pauculus</name>
    <dbReference type="NCBI Taxonomy" id="82633"/>
    <lineage>
        <taxon>Bacteria</taxon>
        <taxon>Pseudomonadati</taxon>
        <taxon>Pseudomonadota</taxon>
        <taxon>Betaproteobacteria</taxon>
        <taxon>Burkholderiales</taxon>
        <taxon>Burkholderiaceae</taxon>
        <taxon>Cupriavidus</taxon>
    </lineage>
</organism>
<keyword evidence="4" id="KW-0808">Transferase</keyword>
<dbReference type="AlphaFoldDB" id="A0A2N5CCB2"/>
<feature type="transmembrane region" description="Helical" evidence="2">
    <location>
        <begin position="165"/>
        <end position="183"/>
    </location>
</feature>
<reference evidence="4 5" key="1">
    <citation type="submission" date="2017-12" db="EMBL/GenBank/DDBJ databases">
        <title>Genome sequence of the active heterotrophic nitrifier-denitrifier, Cupriavidus pauculus UM1.</title>
        <authorList>
            <person name="Putonti C."/>
            <person name="Castignetti D."/>
        </authorList>
    </citation>
    <scope>NUCLEOTIDE SEQUENCE [LARGE SCALE GENOMIC DNA]</scope>
    <source>
        <strain evidence="4 5">UM1</strain>
    </source>
</reference>
<protein>
    <submittedName>
        <fullName evidence="4">Acyltransferase</fullName>
    </submittedName>
</protein>
<dbReference type="SMART" id="SM00563">
    <property type="entry name" value="PlsC"/>
    <property type="match status" value="1"/>
</dbReference>
<keyword evidence="2" id="KW-1133">Transmembrane helix</keyword>
<dbReference type="SUPFAM" id="SSF69593">
    <property type="entry name" value="Glycerol-3-phosphate (1)-acyltransferase"/>
    <property type="match status" value="1"/>
</dbReference>
<sequence>MNSTSSSSPSSPSSPSAPSSSTSRLESSAPQPPEKARQSASATRPRRLASLTGLLSATLLALNTLACFVPIVPLALLKLAIPTPAVRRRVDPWLNGIATGWVSRNTRWIARLQPEIWDVRGNTDLRLDDWYLVNCNHQSWVDIFVLQRVLNKRIPLLKFFLKQQLLYVPVIGLAWWALDFPFMKRYSKAQLRRNPALGRKDQETARLACEKFKLVPTSVMVFAEGTRFSAARRQSQSSPYRHLLKPRAGALATTLNAMGTQFRSMVDATIIYPDGVPSFWHLASGRAGRIVVRIRQIPIPDDFCGGDYAGDKAFRSAFHHWLAAQWDAKDRDIEAVMQTQRP</sequence>
<dbReference type="GO" id="GO:0016746">
    <property type="term" value="F:acyltransferase activity"/>
    <property type="evidence" value="ECO:0007669"/>
    <property type="project" value="UniProtKB-KW"/>
</dbReference>
<gene>
    <name evidence="4" type="ORF">CYJ10_15700</name>
</gene>
<evidence type="ECO:0000259" key="3">
    <source>
        <dbReference type="SMART" id="SM00563"/>
    </source>
</evidence>
<evidence type="ECO:0000256" key="2">
    <source>
        <dbReference type="SAM" id="Phobius"/>
    </source>
</evidence>
<accession>A0A2N5CCB2</accession>
<feature type="domain" description="Phospholipid/glycerol acyltransferase" evidence="3">
    <location>
        <begin position="131"/>
        <end position="273"/>
    </location>
</feature>
<name>A0A2N5CCB2_9BURK</name>
<dbReference type="OrthoDB" id="319710at2"/>
<dbReference type="STRING" id="82633.GCA_000974605_00976"/>